<organism evidence="1 2">
    <name type="scientific">Levilactobacillus suantsaiihabitans</name>
    <dbReference type="NCBI Taxonomy" id="2487722"/>
    <lineage>
        <taxon>Bacteria</taxon>
        <taxon>Bacillati</taxon>
        <taxon>Bacillota</taxon>
        <taxon>Bacilli</taxon>
        <taxon>Lactobacillales</taxon>
        <taxon>Lactobacillaceae</taxon>
        <taxon>Levilactobacillus</taxon>
    </lineage>
</organism>
<accession>A0A4Z0JAN4</accession>
<dbReference type="EMBL" id="RKLX01000016">
    <property type="protein sequence ID" value="TGD18164.1"/>
    <property type="molecule type" value="Genomic_DNA"/>
</dbReference>
<sequence length="290" mass="32024">MKKVKWLGVLLGLALLIGGAMWGMSRMYRGMFGNNHYYQRSRAYTTQDGLLNQKMRSARQMRQLTALTHGTRYTGNWSLDQAATTYHYRVGQDNISNFMGADATLQLYTTSKLMTPAKVRAAATFWNRLAGQRIVQVVDTAKRSDEVIHDAQPAKKDTSLGGQTYDRQGMVFYPQNWRSSGLLATEKADWQQAVLIREIGHALGIPSLAGGSRGTNAFDHGKIGAEVMGYWSVGAAAPKANRHGITSTKMDGAALALAALSWKRPQRLADWVFTQHPVVVHVHAGQVSTK</sequence>
<dbReference type="AlphaFoldDB" id="A0A4Z0JAN4"/>
<dbReference type="InterPro" id="IPR024079">
    <property type="entry name" value="MetalloPept_cat_dom_sf"/>
</dbReference>
<protein>
    <recommendedName>
        <fullName evidence="3">Peptidase M10 metallopeptidase domain-containing protein</fullName>
    </recommendedName>
</protein>
<dbReference type="RefSeq" id="WP_135368480.1">
    <property type="nucleotide sequence ID" value="NZ_RKLX01000016.1"/>
</dbReference>
<dbReference type="OrthoDB" id="2270604at2"/>
<dbReference type="Proteomes" id="UP000297348">
    <property type="component" value="Unassembled WGS sequence"/>
</dbReference>
<evidence type="ECO:0000313" key="1">
    <source>
        <dbReference type="EMBL" id="TGD18164.1"/>
    </source>
</evidence>
<dbReference type="Gene3D" id="3.40.390.10">
    <property type="entry name" value="Collagenase (Catalytic Domain)"/>
    <property type="match status" value="1"/>
</dbReference>
<dbReference type="GO" id="GO:0008237">
    <property type="term" value="F:metallopeptidase activity"/>
    <property type="evidence" value="ECO:0007669"/>
    <property type="project" value="InterPro"/>
</dbReference>
<proteinExistence type="predicted"/>
<evidence type="ECO:0000313" key="2">
    <source>
        <dbReference type="Proteomes" id="UP000297348"/>
    </source>
</evidence>
<name>A0A4Z0JAN4_9LACO</name>
<comment type="caution">
    <text evidence="1">The sequence shown here is derived from an EMBL/GenBank/DDBJ whole genome shotgun (WGS) entry which is preliminary data.</text>
</comment>
<gene>
    <name evidence="1" type="ORF">EGT51_09640</name>
</gene>
<keyword evidence="2" id="KW-1185">Reference proteome</keyword>
<evidence type="ECO:0008006" key="3">
    <source>
        <dbReference type="Google" id="ProtNLM"/>
    </source>
</evidence>
<dbReference type="SUPFAM" id="SSF55486">
    <property type="entry name" value="Metalloproteases ('zincins'), catalytic domain"/>
    <property type="match status" value="1"/>
</dbReference>
<reference evidence="1 2" key="1">
    <citation type="submission" date="2018-10" db="EMBL/GenBank/DDBJ databases">
        <title>Lactobacillus sp. R7 and Lactobacillus sp. R19 isolated from fermented mustard green product of Taiwan.</title>
        <authorList>
            <person name="Lin S.-T."/>
        </authorList>
    </citation>
    <scope>NUCLEOTIDE SEQUENCE [LARGE SCALE GENOMIC DNA]</scope>
    <source>
        <strain evidence="1 2">BCRC 81129</strain>
    </source>
</reference>